<dbReference type="AlphaFoldDB" id="A0A194WTU0"/>
<evidence type="ECO:0000313" key="2">
    <source>
        <dbReference type="EMBL" id="KUJ11104.1"/>
    </source>
</evidence>
<dbReference type="RefSeq" id="XP_018065459.1">
    <property type="nucleotide sequence ID" value="XM_018221445.1"/>
</dbReference>
<dbReference type="KEGG" id="psco:LY89DRAFT_758860"/>
<dbReference type="InParanoid" id="A0A194WTU0"/>
<keyword evidence="3" id="KW-1185">Reference proteome</keyword>
<feature type="signal peptide" evidence="1">
    <location>
        <begin position="1"/>
        <end position="20"/>
    </location>
</feature>
<accession>A0A194WTU0</accession>
<reference evidence="2 3" key="1">
    <citation type="submission" date="2015-10" db="EMBL/GenBank/DDBJ databases">
        <title>Full genome of DAOMC 229536 Phialocephala scopiformis, a fungal endophyte of spruce producing the potent anti-insectan compound rugulosin.</title>
        <authorList>
            <consortium name="DOE Joint Genome Institute"/>
            <person name="Walker A.K."/>
            <person name="Frasz S.L."/>
            <person name="Seifert K.A."/>
            <person name="Miller J.D."/>
            <person name="Mondo S.J."/>
            <person name="Labutti K."/>
            <person name="Lipzen A."/>
            <person name="Dockter R."/>
            <person name="Kennedy M."/>
            <person name="Grigoriev I.V."/>
            <person name="Spatafora J.W."/>
        </authorList>
    </citation>
    <scope>NUCLEOTIDE SEQUENCE [LARGE SCALE GENOMIC DNA]</scope>
    <source>
        <strain evidence="2 3">CBS 120377</strain>
    </source>
</reference>
<evidence type="ECO:0000256" key="1">
    <source>
        <dbReference type="SAM" id="SignalP"/>
    </source>
</evidence>
<dbReference type="Proteomes" id="UP000070700">
    <property type="component" value="Unassembled WGS sequence"/>
</dbReference>
<protein>
    <submittedName>
        <fullName evidence="2">Uncharacterized protein</fullName>
    </submittedName>
</protein>
<organism evidence="2 3">
    <name type="scientific">Mollisia scopiformis</name>
    <name type="common">Conifer needle endophyte fungus</name>
    <name type="synonym">Phialocephala scopiformis</name>
    <dbReference type="NCBI Taxonomy" id="149040"/>
    <lineage>
        <taxon>Eukaryota</taxon>
        <taxon>Fungi</taxon>
        <taxon>Dikarya</taxon>
        <taxon>Ascomycota</taxon>
        <taxon>Pezizomycotina</taxon>
        <taxon>Leotiomycetes</taxon>
        <taxon>Helotiales</taxon>
        <taxon>Mollisiaceae</taxon>
        <taxon>Mollisia</taxon>
    </lineage>
</organism>
<sequence>MNKLITLLMISLVLLSLSTGFPSIVNNEAIAARSKRCMCKETGTFCSSRKGKTNGNCPDNTLLSCEHGEKATVYWSCTNPFNSTDSVCVEGADPSGKDDECAPIILNVG</sequence>
<name>A0A194WTU0_MOLSC</name>
<gene>
    <name evidence="2" type="ORF">LY89DRAFT_758860</name>
</gene>
<dbReference type="EMBL" id="KQ947427">
    <property type="protein sequence ID" value="KUJ11104.1"/>
    <property type="molecule type" value="Genomic_DNA"/>
</dbReference>
<proteinExistence type="predicted"/>
<keyword evidence="1" id="KW-0732">Signal</keyword>
<evidence type="ECO:0000313" key="3">
    <source>
        <dbReference type="Proteomes" id="UP000070700"/>
    </source>
</evidence>
<feature type="chain" id="PRO_5008267518" evidence="1">
    <location>
        <begin position="21"/>
        <end position="109"/>
    </location>
</feature>
<dbReference type="GeneID" id="28831171"/>